<keyword evidence="2" id="KW-1185">Reference proteome</keyword>
<evidence type="ECO:0000313" key="1">
    <source>
        <dbReference type="EMBL" id="GAA2699237.1"/>
    </source>
</evidence>
<organism evidence="1 2">
    <name type="scientific">Nonomuraea recticatena</name>
    <dbReference type="NCBI Taxonomy" id="46178"/>
    <lineage>
        <taxon>Bacteria</taxon>
        <taxon>Bacillati</taxon>
        <taxon>Actinomycetota</taxon>
        <taxon>Actinomycetes</taxon>
        <taxon>Streptosporangiales</taxon>
        <taxon>Streptosporangiaceae</taxon>
        <taxon>Nonomuraea</taxon>
    </lineage>
</organism>
<dbReference type="RefSeq" id="WP_346157191.1">
    <property type="nucleotide sequence ID" value="NZ_BAAATE010000054.1"/>
</dbReference>
<evidence type="ECO:0008006" key="3">
    <source>
        <dbReference type="Google" id="ProtNLM"/>
    </source>
</evidence>
<sequence>MRVDVAGAESAGRHMAGGAEAYGADVERLSQGLAGVGPVGPEGELVSALNEFTGALVEAAGRMTLAYSSTAAGMSASVDSVREAETAAVAVAGTTMTDNTLQGNTAMGDA</sequence>
<evidence type="ECO:0000313" key="2">
    <source>
        <dbReference type="Proteomes" id="UP001501666"/>
    </source>
</evidence>
<reference evidence="1 2" key="1">
    <citation type="journal article" date="2019" name="Int. J. Syst. Evol. Microbiol.">
        <title>The Global Catalogue of Microorganisms (GCM) 10K type strain sequencing project: providing services to taxonomists for standard genome sequencing and annotation.</title>
        <authorList>
            <consortium name="The Broad Institute Genomics Platform"/>
            <consortium name="The Broad Institute Genome Sequencing Center for Infectious Disease"/>
            <person name="Wu L."/>
            <person name="Ma J."/>
        </authorList>
    </citation>
    <scope>NUCLEOTIDE SEQUENCE [LARGE SCALE GENOMIC DNA]</scope>
    <source>
        <strain evidence="1 2">JCM 6835</strain>
    </source>
</reference>
<name>A0ABN3TCG6_9ACTN</name>
<accession>A0ABN3TCG6</accession>
<proteinExistence type="predicted"/>
<comment type="caution">
    <text evidence="1">The sequence shown here is derived from an EMBL/GenBank/DDBJ whole genome shotgun (WGS) entry which is preliminary data.</text>
</comment>
<dbReference type="EMBL" id="BAAATE010000054">
    <property type="protein sequence ID" value="GAA2699237.1"/>
    <property type="molecule type" value="Genomic_DNA"/>
</dbReference>
<dbReference type="Proteomes" id="UP001501666">
    <property type="component" value="Unassembled WGS sequence"/>
</dbReference>
<gene>
    <name evidence="1" type="ORF">GCM10010412_095620</name>
</gene>
<protein>
    <recommendedName>
        <fullName evidence="3">Excreted virulence factor EspC (Type VII ESX diderm)</fullName>
    </recommendedName>
</protein>